<evidence type="ECO:0000313" key="7">
    <source>
        <dbReference type="Proteomes" id="UP000067626"/>
    </source>
</evidence>
<evidence type="ECO:0000256" key="3">
    <source>
        <dbReference type="ARBA" id="ARBA00023002"/>
    </source>
</evidence>
<evidence type="ECO:0000313" key="6">
    <source>
        <dbReference type="EMBL" id="AKT37313.1"/>
    </source>
</evidence>
<keyword evidence="2" id="KW-0125">Carotenoid biosynthesis</keyword>
<protein>
    <submittedName>
        <fullName evidence="6">Beta-carotene hydroxylase</fullName>
    </submittedName>
</protein>
<dbReference type="OrthoDB" id="5243888at2"/>
<keyword evidence="5" id="KW-0472">Membrane</keyword>
<name>A0A0K1E9P8_CHOCO</name>
<dbReference type="GO" id="GO:0010291">
    <property type="term" value="F:beta-carotene 3-hydroxylase activity"/>
    <property type="evidence" value="ECO:0007669"/>
    <property type="project" value="TreeGrafter"/>
</dbReference>
<feature type="transmembrane region" description="Helical" evidence="5">
    <location>
        <begin position="49"/>
        <end position="70"/>
    </location>
</feature>
<feature type="compositionally biased region" description="Pro residues" evidence="4">
    <location>
        <begin position="152"/>
        <end position="172"/>
    </location>
</feature>
<dbReference type="RefSeq" id="WP_063796230.1">
    <property type="nucleotide sequence ID" value="NZ_CP012159.1"/>
</dbReference>
<comment type="similarity">
    <text evidence="1">Belongs to the sterol desaturase family.</text>
</comment>
<keyword evidence="3" id="KW-0560">Oxidoreductase</keyword>
<evidence type="ECO:0000256" key="2">
    <source>
        <dbReference type="ARBA" id="ARBA00022746"/>
    </source>
</evidence>
<dbReference type="PANTHER" id="PTHR31899">
    <property type="entry name" value="BETA-CAROTENE 3-HYDROXYLASE 1, CHLOROPLASTIC"/>
    <property type="match status" value="1"/>
</dbReference>
<dbReference type="AlphaFoldDB" id="A0A0K1E9P8"/>
<feature type="transmembrane region" description="Helical" evidence="5">
    <location>
        <begin position="82"/>
        <end position="100"/>
    </location>
</feature>
<proteinExistence type="inferred from homology"/>
<dbReference type="EMBL" id="CP012159">
    <property type="protein sequence ID" value="AKT37313.1"/>
    <property type="molecule type" value="Genomic_DNA"/>
</dbReference>
<sequence>MLTSIAIWIGAALATALAMEAWAALLHGRIWHGALWFIHRSHHRRRKGAWELNDALSVLHAPIAIALILYGCLASPGVHRDLAFGVGIGMTLFGVAYVVVHDGLVHQRLPVAWLARVPYLARVREAHLVHHRTGAAPHGLFFGPWVAARLPHPPPPRPRTPTPASTPHPAPTPRVARSPHP</sequence>
<dbReference type="KEGG" id="ccro:CMC5_014450"/>
<accession>A0A0K1E9P8</accession>
<dbReference type="PANTHER" id="PTHR31899:SF9">
    <property type="entry name" value="BETA-CAROTENE 3-HYDROXYLASE 1, CHLOROPLASTIC"/>
    <property type="match status" value="1"/>
</dbReference>
<dbReference type="STRING" id="52.CMC5_014450"/>
<dbReference type="Proteomes" id="UP000067626">
    <property type="component" value="Chromosome"/>
</dbReference>
<dbReference type="GO" id="GO:0016119">
    <property type="term" value="P:carotene metabolic process"/>
    <property type="evidence" value="ECO:0007669"/>
    <property type="project" value="TreeGrafter"/>
</dbReference>
<gene>
    <name evidence="6" type="ORF">CMC5_014450</name>
</gene>
<keyword evidence="5" id="KW-1133">Transmembrane helix</keyword>
<evidence type="ECO:0000256" key="1">
    <source>
        <dbReference type="ARBA" id="ARBA00009324"/>
    </source>
</evidence>
<keyword evidence="7" id="KW-1185">Reference proteome</keyword>
<dbReference type="GO" id="GO:0016123">
    <property type="term" value="P:xanthophyll biosynthetic process"/>
    <property type="evidence" value="ECO:0007669"/>
    <property type="project" value="TreeGrafter"/>
</dbReference>
<evidence type="ECO:0000256" key="4">
    <source>
        <dbReference type="SAM" id="MobiDB-lite"/>
    </source>
</evidence>
<dbReference type="InterPro" id="IPR045019">
    <property type="entry name" value="BETA-OHASE-like"/>
</dbReference>
<feature type="transmembrane region" description="Helical" evidence="5">
    <location>
        <begin position="6"/>
        <end position="28"/>
    </location>
</feature>
<keyword evidence="5" id="KW-0812">Transmembrane</keyword>
<organism evidence="6 7">
    <name type="scientific">Chondromyces crocatus</name>
    <dbReference type="NCBI Taxonomy" id="52"/>
    <lineage>
        <taxon>Bacteria</taxon>
        <taxon>Pseudomonadati</taxon>
        <taxon>Myxococcota</taxon>
        <taxon>Polyangia</taxon>
        <taxon>Polyangiales</taxon>
        <taxon>Polyangiaceae</taxon>
        <taxon>Chondromyces</taxon>
    </lineage>
</organism>
<feature type="region of interest" description="Disordered" evidence="4">
    <location>
        <begin position="152"/>
        <end position="181"/>
    </location>
</feature>
<reference evidence="6 7" key="1">
    <citation type="submission" date="2015-07" db="EMBL/GenBank/DDBJ databases">
        <title>Genome analysis of myxobacterium Chondromyces crocatus Cm c5 reveals a high potential for natural compound synthesis and the genetic basis for the loss of fruiting body formation.</title>
        <authorList>
            <person name="Zaburannyi N."/>
            <person name="Bunk B."/>
            <person name="Maier J."/>
            <person name="Overmann J."/>
            <person name="Mueller R."/>
        </authorList>
    </citation>
    <scope>NUCLEOTIDE SEQUENCE [LARGE SCALE GENOMIC DNA]</scope>
    <source>
        <strain evidence="6 7">Cm c5</strain>
    </source>
</reference>
<evidence type="ECO:0000256" key="5">
    <source>
        <dbReference type="SAM" id="Phobius"/>
    </source>
</evidence>